<feature type="binding site" evidence="4">
    <location>
        <position position="137"/>
    </location>
    <ligand>
        <name>a divalent metal cation</name>
        <dbReference type="ChEBI" id="CHEBI:60240"/>
        <label>2</label>
    </ligand>
</feature>
<evidence type="ECO:0000256" key="1">
    <source>
        <dbReference type="ARBA" id="ARBA00009275"/>
    </source>
</evidence>
<sequence>MPTNFAMFTDTHTHLTHPALFFRLPQIIAQARAAQVSQFIVPTAEHADWAHALALLGQPEIRAIALGIHPWHAEQASDSVLHELAQHLAQQPALLVGEIGLDFYDKTEPPARRAAQIQAFQAQLALAQQYRRPIILHNLRATAAIVQAIQSAKFTQGGIAHAFSGSLEEAQLLIRHGFKIGIGSLLLNPRAKKARIAAQQLPLDTLLLETDSPFGQPEKQNTPANVLRVAQIVAELRGMTLDELAGACEQNLVGLLER</sequence>
<accession>C4GFI8</accession>
<evidence type="ECO:0000313" key="5">
    <source>
        <dbReference type="EMBL" id="EEP68993.1"/>
    </source>
</evidence>
<dbReference type="GO" id="GO:0005829">
    <property type="term" value="C:cytosol"/>
    <property type="evidence" value="ECO:0007669"/>
    <property type="project" value="TreeGrafter"/>
</dbReference>
<gene>
    <name evidence="5" type="ORF">GCWU000324_00904</name>
</gene>
<dbReference type="PANTHER" id="PTHR46124:SF3">
    <property type="entry name" value="HYDROLASE"/>
    <property type="match status" value="1"/>
</dbReference>
<feature type="binding site" evidence="4">
    <location>
        <position position="211"/>
    </location>
    <ligand>
        <name>a divalent metal cation</name>
        <dbReference type="ChEBI" id="CHEBI:60240"/>
        <label>1</label>
    </ligand>
</feature>
<dbReference type="PROSITE" id="PS01091">
    <property type="entry name" value="TATD_3"/>
    <property type="match status" value="1"/>
</dbReference>
<organism evidence="5 6">
    <name type="scientific">Kingella oralis ATCC 51147</name>
    <dbReference type="NCBI Taxonomy" id="629741"/>
    <lineage>
        <taxon>Bacteria</taxon>
        <taxon>Pseudomonadati</taxon>
        <taxon>Pseudomonadota</taxon>
        <taxon>Betaproteobacteria</taxon>
        <taxon>Neisseriales</taxon>
        <taxon>Neisseriaceae</taxon>
        <taxon>Kingella</taxon>
    </lineage>
</organism>
<feature type="binding site" evidence="4">
    <location>
        <position position="161"/>
    </location>
    <ligand>
        <name>a divalent metal cation</name>
        <dbReference type="ChEBI" id="CHEBI:60240"/>
        <label>2</label>
    </ligand>
</feature>
<protein>
    <submittedName>
        <fullName evidence="5">Hydrolase, TatD family</fullName>
    </submittedName>
</protein>
<dbReference type="GeneID" id="84906800"/>
<comment type="caution">
    <text evidence="5">The sequence shown here is derived from an EMBL/GenBank/DDBJ whole genome shotgun (WGS) entry which is preliminary data.</text>
</comment>
<evidence type="ECO:0000313" key="6">
    <source>
        <dbReference type="Proteomes" id="UP000003009"/>
    </source>
</evidence>
<dbReference type="Pfam" id="PF01026">
    <property type="entry name" value="TatD_DNase"/>
    <property type="match status" value="1"/>
</dbReference>
<name>C4GFI8_9NEIS</name>
<evidence type="ECO:0000256" key="4">
    <source>
        <dbReference type="PIRSR" id="PIRSR005902-1"/>
    </source>
</evidence>
<keyword evidence="3 5" id="KW-0378">Hydrolase</keyword>
<dbReference type="Gene3D" id="3.20.20.140">
    <property type="entry name" value="Metal-dependent hydrolases"/>
    <property type="match status" value="1"/>
</dbReference>
<dbReference type="GO" id="GO:0046872">
    <property type="term" value="F:metal ion binding"/>
    <property type="evidence" value="ECO:0007669"/>
    <property type="project" value="UniProtKB-KW"/>
</dbReference>
<dbReference type="CDD" id="cd01310">
    <property type="entry name" value="TatD_DNAse"/>
    <property type="match status" value="1"/>
</dbReference>
<dbReference type="RefSeq" id="WP_003794688.1">
    <property type="nucleotide sequence ID" value="NZ_GG665871.1"/>
</dbReference>
<dbReference type="InterPro" id="IPR018228">
    <property type="entry name" value="DNase_TatD-rel_CS"/>
</dbReference>
<keyword evidence="6" id="KW-1185">Reference proteome</keyword>
<dbReference type="PANTHER" id="PTHR46124">
    <property type="entry name" value="D-AMINOACYL-TRNA DEACYLASE"/>
    <property type="match status" value="1"/>
</dbReference>
<dbReference type="PIRSF" id="PIRSF005902">
    <property type="entry name" value="DNase_TatD"/>
    <property type="match status" value="1"/>
</dbReference>
<dbReference type="EMBL" id="ACJW02000002">
    <property type="protein sequence ID" value="EEP68993.1"/>
    <property type="molecule type" value="Genomic_DNA"/>
</dbReference>
<dbReference type="Proteomes" id="UP000003009">
    <property type="component" value="Unassembled WGS sequence"/>
</dbReference>
<feature type="binding site" evidence="4">
    <location>
        <position position="12"/>
    </location>
    <ligand>
        <name>a divalent metal cation</name>
        <dbReference type="ChEBI" id="CHEBI:60240"/>
        <label>1</label>
    </ligand>
</feature>
<feature type="binding site" evidence="4">
    <location>
        <position position="98"/>
    </location>
    <ligand>
        <name>a divalent metal cation</name>
        <dbReference type="ChEBI" id="CHEBI:60240"/>
        <label>1</label>
    </ligand>
</feature>
<dbReference type="HOGENOM" id="CLU_031506_0_1_4"/>
<dbReference type="AlphaFoldDB" id="C4GFI8"/>
<feature type="binding site" evidence="4">
    <location>
        <position position="14"/>
    </location>
    <ligand>
        <name>a divalent metal cation</name>
        <dbReference type="ChEBI" id="CHEBI:60240"/>
        <label>1</label>
    </ligand>
</feature>
<dbReference type="FunFam" id="3.20.20.140:FF:000005">
    <property type="entry name" value="TatD family hydrolase"/>
    <property type="match status" value="1"/>
</dbReference>
<dbReference type="SUPFAM" id="SSF51556">
    <property type="entry name" value="Metallo-dependent hydrolases"/>
    <property type="match status" value="1"/>
</dbReference>
<evidence type="ECO:0000256" key="2">
    <source>
        <dbReference type="ARBA" id="ARBA00022723"/>
    </source>
</evidence>
<proteinExistence type="inferred from homology"/>
<keyword evidence="2 4" id="KW-0479">Metal-binding</keyword>
<dbReference type="STRING" id="629741.GCWU000324_00904"/>
<dbReference type="GO" id="GO:0016788">
    <property type="term" value="F:hydrolase activity, acting on ester bonds"/>
    <property type="evidence" value="ECO:0007669"/>
    <property type="project" value="InterPro"/>
</dbReference>
<reference evidence="5" key="1">
    <citation type="submission" date="2009-04" db="EMBL/GenBank/DDBJ databases">
        <authorList>
            <person name="Weinstock G."/>
            <person name="Sodergren E."/>
            <person name="Clifton S."/>
            <person name="Fulton L."/>
            <person name="Fulton B."/>
            <person name="Courtney L."/>
            <person name="Fronick C."/>
            <person name="Harrison M."/>
            <person name="Strong C."/>
            <person name="Farmer C."/>
            <person name="Delahaunty K."/>
            <person name="Markovic C."/>
            <person name="Hall O."/>
            <person name="Minx P."/>
            <person name="Tomlinson C."/>
            <person name="Mitreva M."/>
            <person name="Nelson J."/>
            <person name="Hou S."/>
            <person name="Wollam A."/>
            <person name="Pepin K.H."/>
            <person name="Johnson M."/>
            <person name="Bhonagiri V."/>
            <person name="Nash W.E."/>
            <person name="Warren W."/>
            <person name="Chinwalla A."/>
            <person name="Mardis E.R."/>
            <person name="Wilson R.K."/>
        </authorList>
    </citation>
    <scope>NUCLEOTIDE SEQUENCE [LARGE SCALE GENOMIC DNA]</scope>
    <source>
        <strain evidence="5">ATCC 51147</strain>
    </source>
</reference>
<dbReference type="InterPro" id="IPR032466">
    <property type="entry name" value="Metal_Hydrolase"/>
</dbReference>
<dbReference type="InterPro" id="IPR001130">
    <property type="entry name" value="TatD-like"/>
</dbReference>
<comment type="similarity">
    <text evidence="1">Belongs to the metallo-dependent hydrolases superfamily. TatD-type hydrolase family.</text>
</comment>
<evidence type="ECO:0000256" key="3">
    <source>
        <dbReference type="ARBA" id="ARBA00022801"/>
    </source>
</evidence>